<feature type="domain" description="Glycosyl hydrolase-like 10" evidence="3">
    <location>
        <begin position="105"/>
        <end position="267"/>
    </location>
</feature>
<feature type="chain" id="PRO_5015592406" description="Glycosyl hydrolase-like 10 domain-containing protein" evidence="2">
    <location>
        <begin position="33"/>
        <end position="506"/>
    </location>
</feature>
<dbReference type="SUPFAM" id="SSF51445">
    <property type="entry name" value="(Trans)glycosidases"/>
    <property type="match status" value="1"/>
</dbReference>
<dbReference type="Gene3D" id="3.20.20.80">
    <property type="entry name" value="Glycosidases"/>
    <property type="match status" value="1"/>
</dbReference>
<dbReference type="InterPro" id="IPR052177">
    <property type="entry name" value="Divisome_Glycosyl_Hydrolase"/>
</dbReference>
<comment type="caution">
    <text evidence="4">The sequence shown here is derived from an EMBL/GenBank/DDBJ whole genome shotgun (WGS) entry which is preliminary data.</text>
</comment>
<accession>A0A2T1DAJ0</accession>
<evidence type="ECO:0000313" key="5">
    <source>
        <dbReference type="Proteomes" id="UP000238634"/>
    </source>
</evidence>
<organism evidence="4 5">
    <name type="scientific">Phormidesmis priestleyi ULC007</name>
    <dbReference type="NCBI Taxonomy" id="1920490"/>
    <lineage>
        <taxon>Bacteria</taxon>
        <taxon>Bacillati</taxon>
        <taxon>Cyanobacteriota</taxon>
        <taxon>Cyanophyceae</taxon>
        <taxon>Leptolyngbyales</taxon>
        <taxon>Leptolyngbyaceae</taxon>
        <taxon>Phormidesmis</taxon>
    </lineage>
</organism>
<feature type="signal peptide" evidence="2">
    <location>
        <begin position="1"/>
        <end position="32"/>
    </location>
</feature>
<dbReference type="AlphaFoldDB" id="A0A2T1DAJ0"/>
<name>A0A2T1DAJ0_9CYAN</name>
<keyword evidence="5" id="KW-1185">Reference proteome</keyword>
<dbReference type="InterPro" id="IPR017853">
    <property type="entry name" value="GH"/>
</dbReference>
<sequence>MKRHRYLRQRVMSAIVATTLIGQGFWSHPAQAEFPPYCQQTTEGIARKETARKAAQKDDKNAQKHYKTLVAERADQLRKCRNQNWLKTQAIWIRLYPCDIQPGALEEVLDRIVDRGYNQINVEVFYNGQVLLPQADNPTAWNSVVKLPGSENVDLLAQAIQKGRERGLSVYAWMFSMNFGYTYAIRPDREAALAKNGQGQTSLTMNTIAGLSTELGAFNPDEAFIDPYNPQARQDYAQLVAAIAKRRPDGMLFDYIRYPRGTGGASIANKVKDLWIYGDAAQQAILQRALNDKGRELIKRFIQRGSISAADVVAVDKLYANQPGPPMWQGRIPAVNESRIPIANRAAILRLDLWRFSVAHAMQGVVDFLAAGAAPAQRLGIPTGAVFFPEANQNVGQGFDSRLQPWDRFPASLEWHPMSYGVCGNTTCIVNQVRRVLGQASSQKQVKPVLAGIWQQSISNRPPLEMQMEAIRQAGPQVNSISHFAYSWQEPLSDRQRKYCQVRGRL</sequence>
<proteinExistence type="predicted"/>
<dbReference type="RefSeq" id="WP_073074258.1">
    <property type="nucleotide sequence ID" value="NZ_MPPI01000032.1"/>
</dbReference>
<reference evidence="4 5" key="2">
    <citation type="submission" date="2018-03" db="EMBL/GenBank/DDBJ databases">
        <title>The ancient ancestry and fast evolution of plastids.</title>
        <authorList>
            <person name="Moore K.R."/>
            <person name="Magnabosco C."/>
            <person name="Momper L."/>
            <person name="Gold D.A."/>
            <person name="Bosak T."/>
            <person name="Fournier G.P."/>
        </authorList>
    </citation>
    <scope>NUCLEOTIDE SEQUENCE [LARGE SCALE GENOMIC DNA]</scope>
    <source>
        <strain evidence="4 5">ULC007</strain>
    </source>
</reference>
<gene>
    <name evidence="4" type="ORF">C7B65_18650</name>
</gene>
<reference evidence="4 5" key="1">
    <citation type="submission" date="2018-02" db="EMBL/GenBank/DDBJ databases">
        <authorList>
            <person name="Cohen D.B."/>
            <person name="Kent A.D."/>
        </authorList>
    </citation>
    <scope>NUCLEOTIDE SEQUENCE [LARGE SCALE GENOMIC DNA]</scope>
    <source>
        <strain evidence="4 5">ULC007</strain>
    </source>
</reference>
<dbReference type="Pfam" id="PF02638">
    <property type="entry name" value="GHL10"/>
    <property type="match status" value="1"/>
</dbReference>
<evidence type="ECO:0000256" key="2">
    <source>
        <dbReference type="SAM" id="SignalP"/>
    </source>
</evidence>
<dbReference type="STRING" id="1920490.GCA_001895925_01808"/>
<evidence type="ECO:0000259" key="3">
    <source>
        <dbReference type="Pfam" id="PF02638"/>
    </source>
</evidence>
<dbReference type="Proteomes" id="UP000238634">
    <property type="component" value="Unassembled WGS sequence"/>
</dbReference>
<protein>
    <recommendedName>
        <fullName evidence="3">Glycosyl hydrolase-like 10 domain-containing protein</fullName>
    </recommendedName>
</protein>
<dbReference type="InterPro" id="IPR003790">
    <property type="entry name" value="GHL10"/>
</dbReference>
<dbReference type="EMBL" id="PVWG01000028">
    <property type="protein sequence ID" value="PSB17464.1"/>
    <property type="molecule type" value="Genomic_DNA"/>
</dbReference>
<dbReference type="PANTHER" id="PTHR43405:SF1">
    <property type="entry name" value="GLYCOSYL HYDROLASE DIGH"/>
    <property type="match status" value="1"/>
</dbReference>
<evidence type="ECO:0000256" key="1">
    <source>
        <dbReference type="ARBA" id="ARBA00022729"/>
    </source>
</evidence>
<keyword evidence="1 2" id="KW-0732">Signal</keyword>
<evidence type="ECO:0000313" key="4">
    <source>
        <dbReference type="EMBL" id="PSB17464.1"/>
    </source>
</evidence>
<dbReference type="PANTHER" id="PTHR43405">
    <property type="entry name" value="GLYCOSYL HYDROLASE DIGH"/>
    <property type="match status" value="1"/>
</dbReference>